<gene>
    <name evidence="1" type="ORF">C0039_07500</name>
</gene>
<dbReference type="OrthoDB" id="964913at2"/>
<protein>
    <submittedName>
        <fullName evidence="1">Uncharacterized protein</fullName>
    </submittedName>
</protein>
<dbReference type="EMBL" id="PKUS01000007">
    <property type="protein sequence ID" value="PLW69522.1"/>
    <property type="molecule type" value="Genomic_DNA"/>
</dbReference>
<keyword evidence="2" id="KW-1185">Reference proteome</keyword>
<comment type="caution">
    <text evidence="1">The sequence shown here is derived from an EMBL/GenBank/DDBJ whole genome shotgun (WGS) entry which is preliminary data.</text>
</comment>
<proteinExistence type="predicted"/>
<organism evidence="1 2">
    <name type="scientific">Pseudohalioglobus lutimaris</name>
    <dbReference type="NCBI Taxonomy" id="1737061"/>
    <lineage>
        <taxon>Bacteria</taxon>
        <taxon>Pseudomonadati</taxon>
        <taxon>Pseudomonadota</taxon>
        <taxon>Gammaproteobacteria</taxon>
        <taxon>Cellvibrionales</taxon>
        <taxon>Halieaceae</taxon>
        <taxon>Pseudohalioglobus</taxon>
    </lineage>
</organism>
<reference evidence="1 2" key="1">
    <citation type="submission" date="2018-01" db="EMBL/GenBank/DDBJ databases">
        <title>The draft genome sequence of Halioglobus lutimaris HF004.</title>
        <authorList>
            <person name="Du Z.-J."/>
            <person name="Shi M.-J."/>
        </authorList>
    </citation>
    <scope>NUCLEOTIDE SEQUENCE [LARGE SCALE GENOMIC DNA]</scope>
    <source>
        <strain evidence="1 2">HF004</strain>
    </source>
</reference>
<dbReference type="Proteomes" id="UP000235005">
    <property type="component" value="Unassembled WGS sequence"/>
</dbReference>
<accession>A0A2N5X4W9</accession>
<dbReference type="AlphaFoldDB" id="A0A2N5X4W9"/>
<name>A0A2N5X4W9_9GAMM</name>
<sequence length="194" mass="20197">MPTSLAPFGDGYPRAGTPCRRLGESPLTRDYLDDSAILVGCSDEAFARTLGGIQVDTLSGITLVSISTGDANTGMPSSLAPANPEPVDALVPGTRYHATAQLPCSIDGEIAGQRCPAGVIRNWSEDGTTLVEVSKPDGMRRALFFQGNRAIGADSAEADGSAGWDFKVTRDGDTSVIRFGPETYVIADAFVVGG</sequence>
<evidence type="ECO:0000313" key="2">
    <source>
        <dbReference type="Proteomes" id="UP000235005"/>
    </source>
</evidence>
<evidence type="ECO:0000313" key="1">
    <source>
        <dbReference type="EMBL" id="PLW69522.1"/>
    </source>
</evidence>